<dbReference type="AlphaFoldDB" id="A0A0R0M3M3"/>
<dbReference type="GO" id="GO:0003677">
    <property type="term" value="F:DNA binding"/>
    <property type="evidence" value="ECO:0007669"/>
    <property type="project" value="UniProtKB-UniRule"/>
</dbReference>
<evidence type="ECO:0000259" key="6">
    <source>
        <dbReference type="PROSITE" id="PS50071"/>
    </source>
</evidence>
<keyword evidence="2 4" id="KW-0371">Homeobox</keyword>
<dbReference type="Gene3D" id="1.10.10.60">
    <property type="entry name" value="Homeodomain-like"/>
    <property type="match status" value="1"/>
</dbReference>
<reference evidence="7 8" key="1">
    <citation type="submission" date="2015-07" db="EMBL/GenBank/DDBJ databases">
        <title>The genome of Pseudoloma neurophilia, a relevant intracellular parasite of the zebrafish.</title>
        <authorList>
            <person name="Ndikumana S."/>
            <person name="Pelin A."/>
            <person name="Sanders J."/>
            <person name="Corradi N."/>
        </authorList>
    </citation>
    <scope>NUCLEOTIDE SEQUENCE [LARGE SCALE GENOMIC DNA]</scope>
    <source>
        <strain evidence="7 8">MK1</strain>
    </source>
</reference>
<evidence type="ECO:0000313" key="8">
    <source>
        <dbReference type="Proteomes" id="UP000051530"/>
    </source>
</evidence>
<evidence type="ECO:0000256" key="1">
    <source>
        <dbReference type="ARBA" id="ARBA00023125"/>
    </source>
</evidence>
<dbReference type="CDD" id="cd00086">
    <property type="entry name" value="homeodomain"/>
    <property type="match status" value="1"/>
</dbReference>
<evidence type="ECO:0000256" key="2">
    <source>
        <dbReference type="ARBA" id="ARBA00023155"/>
    </source>
</evidence>
<evidence type="ECO:0000256" key="5">
    <source>
        <dbReference type="RuleBase" id="RU000682"/>
    </source>
</evidence>
<name>A0A0R0M3M3_9MICR</name>
<gene>
    <name evidence="7" type="ORF">M153_6950003895</name>
</gene>
<dbReference type="EMBL" id="LGUB01000264">
    <property type="protein sequence ID" value="KRH93649.1"/>
    <property type="molecule type" value="Genomic_DNA"/>
</dbReference>
<dbReference type="GO" id="GO:0005634">
    <property type="term" value="C:nucleus"/>
    <property type="evidence" value="ECO:0007669"/>
    <property type="project" value="UniProtKB-SubCell"/>
</dbReference>
<evidence type="ECO:0000256" key="4">
    <source>
        <dbReference type="PROSITE-ProRule" id="PRU00108"/>
    </source>
</evidence>
<keyword evidence="3 4" id="KW-0539">Nucleus</keyword>
<organism evidence="7 8">
    <name type="scientific">Pseudoloma neurophilia</name>
    <dbReference type="NCBI Taxonomy" id="146866"/>
    <lineage>
        <taxon>Eukaryota</taxon>
        <taxon>Fungi</taxon>
        <taxon>Fungi incertae sedis</taxon>
        <taxon>Microsporidia</taxon>
        <taxon>Pseudoloma</taxon>
    </lineage>
</organism>
<dbReference type="InterPro" id="IPR017970">
    <property type="entry name" value="Homeobox_CS"/>
</dbReference>
<keyword evidence="1 4" id="KW-0238">DNA-binding</keyword>
<keyword evidence="8" id="KW-1185">Reference proteome</keyword>
<proteinExistence type="predicted"/>
<evidence type="ECO:0000313" key="7">
    <source>
        <dbReference type="EMBL" id="KRH93649.1"/>
    </source>
</evidence>
<evidence type="ECO:0000256" key="3">
    <source>
        <dbReference type="ARBA" id="ARBA00023242"/>
    </source>
</evidence>
<dbReference type="VEuPathDB" id="MicrosporidiaDB:M153_6950003895"/>
<dbReference type="InterPro" id="IPR009057">
    <property type="entry name" value="Homeodomain-like_sf"/>
</dbReference>
<dbReference type="Pfam" id="PF00046">
    <property type="entry name" value="Homeodomain"/>
    <property type="match status" value="1"/>
</dbReference>
<dbReference type="SMART" id="SM00389">
    <property type="entry name" value="HOX"/>
    <property type="match status" value="1"/>
</dbReference>
<dbReference type="PROSITE" id="PS50071">
    <property type="entry name" value="HOMEOBOX_2"/>
    <property type="match status" value="1"/>
</dbReference>
<dbReference type="InterPro" id="IPR001356">
    <property type="entry name" value="HD"/>
</dbReference>
<feature type="domain" description="Homeobox" evidence="6">
    <location>
        <begin position="10"/>
        <end position="70"/>
    </location>
</feature>
<dbReference type="PROSITE" id="PS00027">
    <property type="entry name" value="HOMEOBOX_1"/>
    <property type="match status" value="1"/>
</dbReference>
<feature type="DNA-binding region" description="Homeobox" evidence="4">
    <location>
        <begin position="12"/>
        <end position="71"/>
    </location>
</feature>
<sequence>MFQFVTQEEEEEKMLKKRKTIMNQTFLLWSFDQNPKPSLDEKKRIADQLGLKYEKVNIWFQNERAKRRKHMEIIPFTKFTLFTDEKSSENAQVFRGSLKKNSLSTNEEIISLPFSNDYQIKYINIPNSDRENRLNSSDSIQSVMSFENFNFTQNDEIHKDKNSCIPTNEIYFSQAQTYEQFYQQRNDGVDLGFLKNSDNSVDTTFANSKKRRPVQKTIQIFPTCNNLFIPMKKIKRNGYSTFFNNGDTILVRGRPYRFKDLTNSQLFKPM</sequence>
<dbReference type="OrthoDB" id="6159439at2759"/>
<protein>
    <submittedName>
        <fullName evidence="7">Putative homeobox domain containing protein</fullName>
    </submittedName>
</protein>
<dbReference type="SUPFAM" id="SSF46689">
    <property type="entry name" value="Homeodomain-like"/>
    <property type="match status" value="1"/>
</dbReference>
<comment type="caution">
    <text evidence="7">The sequence shown here is derived from an EMBL/GenBank/DDBJ whole genome shotgun (WGS) entry which is preliminary data.</text>
</comment>
<comment type="subcellular location">
    <subcellularLocation>
        <location evidence="4 5">Nucleus</location>
    </subcellularLocation>
</comment>
<dbReference type="GO" id="GO:0000981">
    <property type="term" value="F:DNA-binding transcription factor activity, RNA polymerase II-specific"/>
    <property type="evidence" value="ECO:0007669"/>
    <property type="project" value="InterPro"/>
</dbReference>
<accession>A0A0R0M3M3</accession>
<dbReference type="Proteomes" id="UP000051530">
    <property type="component" value="Unassembled WGS sequence"/>
</dbReference>